<dbReference type="InterPro" id="IPR036397">
    <property type="entry name" value="RNaseH_sf"/>
</dbReference>
<dbReference type="GO" id="GO:0003723">
    <property type="term" value="F:RNA binding"/>
    <property type="evidence" value="ECO:0007669"/>
    <property type="project" value="UniProtKB-KW"/>
</dbReference>
<dbReference type="OMA" id="EMTHHED"/>
<evidence type="ECO:0000313" key="5">
    <source>
        <dbReference type="Proteomes" id="UP000219338"/>
    </source>
</evidence>
<dbReference type="STRING" id="47428.A0A284SDD0"/>
<reference evidence="4" key="2">
    <citation type="submission" date="2017-01" db="EMBL/GenBank/DDBJ databases">
        <authorList>
            <person name="Mah S.A."/>
            <person name="Swanson W.J."/>
            <person name="Moy G.W."/>
            <person name="Vacquier V.D."/>
        </authorList>
    </citation>
    <scope>NUCLEOTIDE SEQUENCE [LARGE SCALE GENOMIC DNA]</scope>
    <source>
        <strain evidence="4">C18/9</strain>
    </source>
</reference>
<dbReference type="GO" id="GO:0005634">
    <property type="term" value="C:nucleus"/>
    <property type="evidence" value="ECO:0007669"/>
    <property type="project" value="UniProtKB-ARBA"/>
</dbReference>
<dbReference type="SUPFAM" id="SSF54160">
    <property type="entry name" value="Chromo domain-like"/>
    <property type="match status" value="1"/>
</dbReference>
<dbReference type="AlphaFoldDB" id="A0A284SDD0"/>
<evidence type="ECO:0000256" key="1">
    <source>
        <dbReference type="ARBA" id="ARBA00022884"/>
    </source>
</evidence>
<dbReference type="SUPFAM" id="SSF53098">
    <property type="entry name" value="Ribonuclease H-like"/>
    <property type="match status" value="1"/>
</dbReference>
<dbReference type="GO" id="GO:0015074">
    <property type="term" value="P:DNA integration"/>
    <property type="evidence" value="ECO:0007669"/>
    <property type="project" value="InterPro"/>
</dbReference>
<dbReference type="PANTHER" id="PTHR37984:SF15">
    <property type="entry name" value="INTEGRASE CATALYTIC DOMAIN-CONTAINING PROTEIN"/>
    <property type="match status" value="1"/>
</dbReference>
<dbReference type="InterPro" id="IPR001584">
    <property type="entry name" value="Integrase_cat-core"/>
</dbReference>
<dbReference type="Gene3D" id="2.40.50.40">
    <property type="match status" value="1"/>
</dbReference>
<proteinExistence type="predicted"/>
<dbReference type="Proteomes" id="UP000219338">
    <property type="component" value="Unassembled WGS sequence"/>
</dbReference>
<organism evidence="4 5">
    <name type="scientific">Armillaria ostoyae</name>
    <name type="common">Armillaria root rot fungus</name>
    <dbReference type="NCBI Taxonomy" id="47428"/>
    <lineage>
        <taxon>Eukaryota</taxon>
        <taxon>Fungi</taxon>
        <taxon>Dikarya</taxon>
        <taxon>Basidiomycota</taxon>
        <taxon>Agaricomycotina</taxon>
        <taxon>Agaricomycetes</taxon>
        <taxon>Agaricomycetidae</taxon>
        <taxon>Agaricales</taxon>
        <taxon>Marasmiineae</taxon>
        <taxon>Physalacriaceae</taxon>
        <taxon>Armillaria</taxon>
    </lineage>
</organism>
<dbReference type="Pfam" id="PF00665">
    <property type="entry name" value="rve"/>
    <property type="match status" value="1"/>
</dbReference>
<sequence>MKKDVETYIGGCETCQQTKSSNQAKSALLHPNAIPTEPWMHISVDMVTGLPDSNGYDALLVVVDQFSKAIILVPCNKDLSVEGWARILRDHVYARHGMPQVVISDRGPQFVSRFMTELYRMLDIKQNASTAFHPQTDGQTEHVNQEVEKYLRIFVNFRQDDWADWLPLAEFAHNNQTHSTTGKSLFMILYRQNPLPAASDFSKEMAKIHKETETALEEAAGRMKTQYDKHKRSSKDYHAGDLVWLDTTNLHLPRPKKKLDDKRVGPFKILEKTGASAYKLKLPPHWKIHPCFNEKLLTPYTPLSFPNQEQPPPPPPDLIDKEEQWELEEVLDSKTRKWKGWTREHNSWVAESDMGNAKEAIADYEKKTKRNERVAVIKIATTSKSPLTIIVNHRFGEDSDVSYLAQREDGTQKWLHNPDVTMFDNFLVEYWQNYYSSQHNTQEVNA</sequence>
<dbReference type="CDD" id="cd00024">
    <property type="entry name" value="CD_CSD"/>
    <property type="match status" value="1"/>
</dbReference>
<reference evidence="5" key="1">
    <citation type="journal article" date="2017" name="Nat. Ecol. Evol.">
        <title>Genome expansion and lineage-specific genetic innovations in the forest pathogenic fungi Armillaria.</title>
        <authorList>
            <person name="Sipos G."/>
            <person name="Prasanna A.N."/>
            <person name="Walter M.C."/>
            <person name="O'Connor E."/>
            <person name="Balint B."/>
            <person name="Krizsan K."/>
            <person name="Kiss B."/>
            <person name="Hess J."/>
            <person name="Varga T."/>
            <person name="Slot J."/>
            <person name="Riley R."/>
            <person name="Boka B."/>
            <person name="Rigling D."/>
            <person name="Barry K."/>
            <person name="Lee J."/>
            <person name="Mihaltcheva S."/>
            <person name="LaButti K."/>
            <person name="Lipzen A."/>
            <person name="Waldron R."/>
            <person name="Moloney N.M."/>
            <person name="Sperisen C."/>
            <person name="Kredics L."/>
            <person name="Vagvoelgyi C."/>
            <person name="Patrignani A."/>
            <person name="Fitzpatrick D."/>
            <person name="Nagy I."/>
            <person name="Doyle S."/>
            <person name="Anderson J.B."/>
            <person name="Grigoriev I.V."/>
            <person name="Gueldener U."/>
            <person name="Muensterkoetter M."/>
            <person name="Nagy L.G."/>
        </authorList>
    </citation>
    <scope>NUCLEOTIDE SEQUENCE [LARGE SCALE GENOMIC DNA]</scope>
    <source>
        <strain evidence="5">C18/9</strain>
    </source>
</reference>
<dbReference type="EMBL" id="FUEG01000084">
    <property type="protein sequence ID" value="SJL19012.1"/>
    <property type="molecule type" value="Genomic_DNA"/>
</dbReference>
<accession>A0A284SDD0</accession>
<evidence type="ECO:0000313" key="4">
    <source>
        <dbReference type="EMBL" id="SJL19012.1"/>
    </source>
</evidence>
<dbReference type="PROSITE" id="PS50994">
    <property type="entry name" value="INTEGRASE"/>
    <property type="match status" value="1"/>
</dbReference>
<dbReference type="InterPro" id="IPR050951">
    <property type="entry name" value="Retrovirus_Pol_polyprotein"/>
</dbReference>
<keyword evidence="1" id="KW-0694">RNA-binding</keyword>
<dbReference type="Gene3D" id="3.30.420.10">
    <property type="entry name" value="Ribonuclease H-like superfamily/Ribonuclease H"/>
    <property type="match status" value="1"/>
</dbReference>
<feature type="domain" description="Integrase catalytic" evidence="2">
    <location>
        <begin position="34"/>
        <end position="193"/>
    </location>
</feature>
<evidence type="ECO:0000313" key="3">
    <source>
        <dbReference type="EMBL" id="SJL16679.1"/>
    </source>
</evidence>
<protein>
    <recommendedName>
        <fullName evidence="2">Integrase catalytic domain-containing protein</fullName>
    </recommendedName>
</protein>
<dbReference type="InterPro" id="IPR016197">
    <property type="entry name" value="Chromo-like_dom_sf"/>
</dbReference>
<evidence type="ECO:0000259" key="2">
    <source>
        <dbReference type="PROSITE" id="PS50994"/>
    </source>
</evidence>
<dbReference type="OrthoDB" id="2273864at2759"/>
<keyword evidence="5" id="KW-1185">Reference proteome</keyword>
<dbReference type="PANTHER" id="PTHR37984">
    <property type="entry name" value="PROTEIN CBG26694"/>
    <property type="match status" value="1"/>
</dbReference>
<name>A0A284SDD0_ARMOS</name>
<dbReference type="EMBL" id="FUEG01000037">
    <property type="protein sequence ID" value="SJL16679.1"/>
    <property type="molecule type" value="Genomic_DNA"/>
</dbReference>
<dbReference type="Pfam" id="PF24626">
    <property type="entry name" value="SH3_Tf2-1"/>
    <property type="match status" value="1"/>
</dbReference>
<gene>
    <name evidence="3" type="ORF">ARMOST_20208</name>
    <name evidence="4" type="ORF">ARMOST_22617</name>
</gene>
<dbReference type="InterPro" id="IPR012337">
    <property type="entry name" value="RNaseH-like_sf"/>
</dbReference>
<dbReference type="InterPro" id="IPR056924">
    <property type="entry name" value="SH3_Tf2-1"/>
</dbReference>